<gene>
    <name evidence="2" type="ORF">AB5J58_22840</name>
</gene>
<feature type="transmembrane region" description="Helical" evidence="1">
    <location>
        <begin position="80"/>
        <end position="98"/>
    </location>
</feature>
<reference evidence="2" key="1">
    <citation type="submission" date="2024-07" db="EMBL/GenBank/DDBJ databases">
        <authorList>
            <person name="Yu S.T."/>
        </authorList>
    </citation>
    <scope>NUCLEOTIDE SEQUENCE</scope>
    <source>
        <strain evidence="2">R08</strain>
    </source>
</reference>
<keyword evidence="1" id="KW-0812">Transmembrane</keyword>
<name>A0AB39MCM6_9ACTN</name>
<feature type="transmembrane region" description="Helical" evidence="1">
    <location>
        <begin position="139"/>
        <end position="158"/>
    </location>
</feature>
<proteinExistence type="predicted"/>
<evidence type="ECO:0008006" key="3">
    <source>
        <dbReference type="Google" id="ProtNLM"/>
    </source>
</evidence>
<dbReference type="EMBL" id="CP163431">
    <property type="protein sequence ID" value="XDQ02817.1"/>
    <property type="molecule type" value="Genomic_DNA"/>
</dbReference>
<keyword evidence="1" id="KW-0472">Membrane</keyword>
<feature type="transmembrane region" description="Helical" evidence="1">
    <location>
        <begin position="57"/>
        <end position="74"/>
    </location>
</feature>
<keyword evidence="1" id="KW-1133">Transmembrane helix</keyword>
<evidence type="ECO:0000256" key="1">
    <source>
        <dbReference type="SAM" id="Phobius"/>
    </source>
</evidence>
<dbReference type="AlphaFoldDB" id="A0AB39MCM6"/>
<sequence length="162" mass="17400">MSSRTRARGAAGVHTVRIPHQRGRRSQPFLIVVPDRPSLTREAFGFLGRTLWHFRRALAPTGLAVLALVVTALLHVLGWWSGLVLAPLAAAPAVWLGIMQHRRPAHGSALAWRIALAALATLTGSWAALAAGFGPLAGSLGLVWLLALIIAQSAWLIVRRTH</sequence>
<evidence type="ECO:0000313" key="2">
    <source>
        <dbReference type="EMBL" id="XDQ02817.1"/>
    </source>
</evidence>
<accession>A0AB39MCM6</accession>
<dbReference type="RefSeq" id="WP_369188892.1">
    <property type="nucleotide sequence ID" value="NZ_CP163431.1"/>
</dbReference>
<protein>
    <recommendedName>
        <fullName evidence="3">Integral membrane protein</fullName>
    </recommendedName>
</protein>
<feature type="transmembrane region" description="Helical" evidence="1">
    <location>
        <begin position="110"/>
        <end position="133"/>
    </location>
</feature>
<organism evidence="2">
    <name type="scientific">Streptomyces sp. R08</name>
    <dbReference type="NCBI Taxonomy" id="3238624"/>
    <lineage>
        <taxon>Bacteria</taxon>
        <taxon>Bacillati</taxon>
        <taxon>Actinomycetota</taxon>
        <taxon>Actinomycetes</taxon>
        <taxon>Kitasatosporales</taxon>
        <taxon>Streptomycetaceae</taxon>
        <taxon>Streptomyces</taxon>
    </lineage>
</organism>